<dbReference type="GO" id="GO:0004519">
    <property type="term" value="F:endonuclease activity"/>
    <property type="evidence" value="ECO:0007669"/>
    <property type="project" value="InterPro"/>
</dbReference>
<name>A0AAW3TVP7_9SPHN</name>
<feature type="domain" description="Restriction endonuclease type IV Mrr" evidence="1">
    <location>
        <begin position="19"/>
        <end position="84"/>
    </location>
</feature>
<proteinExistence type="predicted"/>
<dbReference type="AlphaFoldDB" id="A0AAW3TVP7"/>
<reference evidence="2 3" key="1">
    <citation type="submission" date="2020-08" db="EMBL/GenBank/DDBJ databases">
        <title>Genomic Encyclopedia of Type Strains, Phase IV (KMG-IV): sequencing the most valuable type-strain genomes for metagenomic binning, comparative biology and taxonomic classification.</title>
        <authorList>
            <person name="Goeker M."/>
        </authorList>
    </citation>
    <scope>NUCLEOTIDE SEQUENCE [LARGE SCALE GENOMIC DNA]</scope>
    <source>
        <strain evidence="2 3">DSM 15581</strain>
    </source>
</reference>
<evidence type="ECO:0000313" key="3">
    <source>
        <dbReference type="Proteomes" id="UP000528945"/>
    </source>
</evidence>
<accession>A0AAW3TVP7</accession>
<dbReference type="Proteomes" id="UP000528945">
    <property type="component" value="Unassembled WGS sequence"/>
</dbReference>
<evidence type="ECO:0000259" key="1">
    <source>
        <dbReference type="Pfam" id="PF04471"/>
    </source>
</evidence>
<dbReference type="Pfam" id="PF04471">
    <property type="entry name" value="Mrr_cat"/>
    <property type="match status" value="1"/>
</dbReference>
<keyword evidence="3" id="KW-1185">Reference proteome</keyword>
<dbReference type="InterPro" id="IPR007560">
    <property type="entry name" value="Restrct_endonuc_IV_Mrr"/>
</dbReference>
<organism evidence="2 3">
    <name type="scientific">Sphingomonas aquatilis</name>
    <dbReference type="NCBI Taxonomy" id="93063"/>
    <lineage>
        <taxon>Bacteria</taxon>
        <taxon>Pseudomonadati</taxon>
        <taxon>Pseudomonadota</taxon>
        <taxon>Alphaproteobacteria</taxon>
        <taxon>Sphingomonadales</taxon>
        <taxon>Sphingomonadaceae</taxon>
        <taxon>Sphingomonas</taxon>
    </lineage>
</organism>
<gene>
    <name evidence="2" type="ORF">GGR47_003261</name>
</gene>
<protein>
    <recommendedName>
        <fullName evidence="1">Restriction endonuclease type IV Mrr domain-containing protein</fullName>
    </recommendedName>
</protein>
<dbReference type="GO" id="GO:0003677">
    <property type="term" value="F:DNA binding"/>
    <property type="evidence" value="ECO:0007669"/>
    <property type="project" value="InterPro"/>
</dbReference>
<dbReference type="EMBL" id="JACIDB010000010">
    <property type="protein sequence ID" value="MBB3876993.1"/>
    <property type="molecule type" value="Genomic_DNA"/>
</dbReference>
<dbReference type="GO" id="GO:0009307">
    <property type="term" value="P:DNA restriction-modification system"/>
    <property type="evidence" value="ECO:0007669"/>
    <property type="project" value="InterPro"/>
</dbReference>
<dbReference type="RefSeq" id="WP_147036664.1">
    <property type="nucleotide sequence ID" value="NZ_JACIDB010000010.1"/>
</dbReference>
<evidence type="ECO:0000313" key="2">
    <source>
        <dbReference type="EMBL" id="MBB3876993.1"/>
    </source>
</evidence>
<sequence length="377" mass="41447">MAILDFKEIAPAHVGDDRDAFELFAREFFQAKGFDVVEHPDRGADNGRDLIVVESRRGAIGTSEVRWLVSCKHKVHSGKSVTSKEEWNISDRVSSNGCHGFMAFYSTLPSSGVTAIVDGLRDVQYVQYDRERIERELLSDEPGRAVALRFMPRSFAAWRDLDGGVTGIDRHPAKPASVSTGAAAEPAEWTASKPERLHFAVQVRNHRARCAQIEVEEKLNQGSTVESFDVSPVLSFGTMEYDVKDLNVSVGLRRALCHVTSETGKVENERLGRGTPAPTGMTANAGDVWEMTSCGGGVLKGDVLGHHVLCRIRTPPGERGHARLELTASRSDIVCSFSSPGNVARATKRVMERFLENALFQKVSGHLLLSEVEMRSK</sequence>
<comment type="caution">
    <text evidence="2">The sequence shown here is derived from an EMBL/GenBank/DDBJ whole genome shotgun (WGS) entry which is preliminary data.</text>
</comment>